<accession>A0A843TEE9</accession>
<feature type="region of interest" description="Disordered" evidence="2">
    <location>
        <begin position="132"/>
        <end position="153"/>
    </location>
</feature>
<feature type="domain" description="CCHC-type" evidence="3">
    <location>
        <begin position="91"/>
        <end position="104"/>
    </location>
</feature>
<keyword evidence="1" id="KW-0863">Zinc-finger</keyword>
<feature type="compositionally biased region" description="Acidic residues" evidence="2">
    <location>
        <begin position="137"/>
        <end position="151"/>
    </location>
</feature>
<dbReference type="AlphaFoldDB" id="A0A843TEE9"/>
<feature type="compositionally biased region" description="Basic residues" evidence="2">
    <location>
        <begin position="53"/>
        <end position="75"/>
    </location>
</feature>
<protein>
    <recommendedName>
        <fullName evidence="3">CCHC-type domain-containing protein</fullName>
    </recommendedName>
</protein>
<keyword evidence="1" id="KW-0862">Zinc</keyword>
<dbReference type="InterPro" id="IPR001878">
    <property type="entry name" value="Znf_CCHC"/>
</dbReference>
<dbReference type="GO" id="GO:0003676">
    <property type="term" value="F:nucleic acid binding"/>
    <property type="evidence" value="ECO:0007669"/>
    <property type="project" value="InterPro"/>
</dbReference>
<evidence type="ECO:0000256" key="2">
    <source>
        <dbReference type="SAM" id="MobiDB-lite"/>
    </source>
</evidence>
<dbReference type="GO" id="GO:0008270">
    <property type="term" value="F:zinc ion binding"/>
    <property type="evidence" value="ECO:0007669"/>
    <property type="project" value="UniProtKB-KW"/>
</dbReference>
<reference evidence="4" key="1">
    <citation type="submission" date="2017-07" db="EMBL/GenBank/DDBJ databases">
        <title>Taro Niue Genome Assembly and Annotation.</title>
        <authorList>
            <person name="Atibalentja N."/>
            <person name="Keating K."/>
            <person name="Fields C.J."/>
        </authorList>
    </citation>
    <scope>NUCLEOTIDE SEQUENCE</scope>
    <source>
        <strain evidence="4">Niue_2</strain>
        <tissue evidence="4">Leaf</tissue>
    </source>
</reference>
<dbReference type="Gene3D" id="4.10.60.10">
    <property type="entry name" value="Zinc finger, CCHC-type"/>
    <property type="match status" value="1"/>
</dbReference>
<comment type="caution">
    <text evidence="4">The sequence shown here is derived from an EMBL/GenBank/DDBJ whole genome shotgun (WGS) entry which is preliminary data.</text>
</comment>
<evidence type="ECO:0000313" key="5">
    <source>
        <dbReference type="Proteomes" id="UP000652761"/>
    </source>
</evidence>
<evidence type="ECO:0000256" key="1">
    <source>
        <dbReference type="PROSITE-ProRule" id="PRU00047"/>
    </source>
</evidence>
<proteinExistence type="predicted"/>
<dbReference type="SUPFAM" id="SSF57756">
    <property type="entry name" value="Retrovirus zinc finger-like domains"/>
    <property type="match status" value="1"/>
</dbReference>
<dbReference type="EMBL" id="NMUH01000077">
    <property type="protein sequence ID" value="MQL70742.1"/>
    <property type="molecule type" value="Genomic_DNA"/>
</dbReference>
<keyword evidence="1" id="KW-0479">Metal-binding</keyword>
<sequence>MAHEINMERLGESFSRKKHTNALKAEEDTSEEVSDDKESMGSSEDEEALLSRRLQRILAKKKYQSGRRHFKKNKDFKKPEGENSKRAEPICYECKKPGHIKEECLKLKKTEVRMKDSSRRLRRYKKKAMAATWDNSSDSDSESSSSEEEEEKANLAFMDNVDDKILVPRSAPFSTCTKADSDMMFWTIQNQSINMAEVISERMKFANAQIWDKKSKLNVSLPYAHLLTKIFQHYGITLVGAISVKMSQAIRSRNLKKSDFSLVDGVEEVVTPTSMVASIHRNVLDFIPSTQGEQEQISVEVSPEIVAPSHTVDAVLEDAPIQGEQEVVAENVAVGHSEDILMKDAPVEGEHLVEKEA</sequence>
<evidence type="ECO:0000259" key="3">
    <source>
        <dbReference type="PROSITE" id="PS50158"/>
    </source>
</evidence>
<organism evidence="4 5">
    <name type="scientific">Colocasia esculenta</name>
    <name type="common">Wild taro</name>
    <name type="synonym">Arum esculentum</name>
    <dbReference type="NCBI Taxonomy" id="4460"/>
    <lineage>
        <taxon>Eukaryota</taxon>
        <taxon>Viridiplantae</taxon>
        <taxon>Streptophyta</taxon>
        <taxon>Embryophyta</taxon>
        <taxon>Tracheophyta</taxon>
        <taxon>Spermatophyta</taxon>
        <taxon>Magnoliopsida</taxon>
        <taxon>Liliopsida</taxon>
        <taxon>Araceae</taxon>
        <taxon>Aroideae</taxon>
        <taxon>Colocasieae</taxon>
        <taxon>Colocasia</taxon>
    </lineage>
</organism>
<evidence type="ECO:0000313" key="4">
    <source>
        <dbReference type="EMBL" id="MQL70742.1"/>
    </source>
</evidence>
<dbReference type="Proteomes" id="UP000652761">
    <property type="component" value="Unassembled WGS sequence"/>
</dbReference>
<feature type="region of interest" description="Disordered" evidence="2">
    <location>
        <begin position="1"/>
        <end position="83"/>
    </location>
</feature>
<name>A0A843TEE9_COLES</name>
<dbReference type="OrthoDB" id="3863715at2759"/>
<gene>
    <name evidence="4" type="ORF">Taro_003061</name>
</gene>
<keyword evidence="5" id="KW-1185">Reference proteome</keyword>
<feature type="compositionally biased region" description="Basic and acidic residues" evidence="2">
    <location>
        <begin position="1"/>
        <end position="15"/>
    </location>
</feature>
<dbReference type="PROSITE" id="PS50158">
    <property type="entry name" value="ZF_CCHC"/>
    <property type="match status" value="1"/>
</dbReference>
<dbReference type="InterPro" id="IPR036875">
    <property type="entry name" value="Znf_CCHC_sf"/>
</dbReference>